<feature type="transmembrane region" description="Helical" evidence="2">
    <location>
        <begin position="854"/>
        <end position="876"/>
    </location>
</feature>
<dbReference type="RefSeq" id="WP_109991364.1">
    <property type="nucleotide sequence ID" value="NZ_CP028160.1"/>
</dbReference>
<feature type="transmembrane region" description="Helical" evidence="2">
    <location>
        <begin position="909"/>
        <end position="928"/>
    </location>
</feature>
<feature type="domain" description="Phage tail tape measure protein" evidence="3">
    <location>
        <begin position="103"/>
        <end position="302"/>
    </location>
</feature>
<dbReference type="EMBL" id="CP028160">
    <property type="protein sequence ID" value="AWN66949.1"/>
    <property type="molecule type" value="Genomic_DNA"/>
</dbReference>
<evidence type="ECO:0000259" key="3">
    <source>
        <dbReference type="Pfam" id="PF10145"/>
    </source>
</evidence>
<dbReference type="Proteomes" id="UP000245919">
    <property type="component" value="Chromosome"/>
</dbReference>
<feature type="transmembrane region" description="Helical" evidence="2">
    <location>
        <begin position="648"/>
        <end position="671"/>
    </location>
</feature>
<dbReference type="PANTHER" id="PTHR37813:SF1">
    <property type="entry name" value="FELS-2 PROPHAGE PROTEIN"/>
    <property type="match status" value="1"/>
</dbReference>
<feature type="transmembrane region" description="Helical" evidence="2">
    <location>
        <begin position="580"/>
        <end position="599"/>
    </location>
</feature>
<protein>
    <submittedName>
        <fullName evidence="4">Phage tail tape measure protein</fullName>
    </submittedName>
</protein>
<dbReference type="PANTHER" id="PTHR37813">
    <property type="entry name" value="FELS-2 PROPHAGE PROTEIN"/>
    <property type="match status" value="1"/>
</dbReference>
<evidence type="ECO:0000256" key="2">
    <source>
        <dbReference type="SAM" id="Phobius"/>
    </source>
</evidence>
<keyword evidence="2" id="KW-0472">Membrane</keyword>
<dbReference type="AlphaFoldDB" id="A0A2Z3KSW5"/>
<feature type="transmembrane region" description="Helical" evidence="2">
    <location>
        <begin position="792"/>
        <end position="818"/>
    </location>
</feature>
<feature type="transmembrane region" description="Helical" evidence="2">
    <location>
        <begin position="443"/>
        <end position="463"/>
    </location>
</feature>
<feature type="transmembrane region" description="Helical" evidence="2">
    <location>
        <begin position="824"/>
        <end position="847"/>
    </location>
</feature>
<evidence type="ECO:0000313" key="4">
    <source>
        <dbReference type="EMBL" id="AWN66949.1"/>
    </source>
</evidence>
<dbReference type="Pfam" id="PF10145">
    <property type="entry name" value="PhageMin_Tail"/>
    <property type="match status" value="1"/>
</dbReference>
<feature type="transmembrane region" description="Helical" evidence="2">
    <location>
        <begin position="691"/>
        <end position="714"/>
    </location>
</feature>
<proteinExistence type="predicted"/>
<dbReference type="InterPro" id="IPR010090">
    <property type="entry name" value="Phage_tape_meas"/>
</dbReference>
<keyword evidence="2" id="KW-1133">Transmembrane helix</keyword>
<evidence type="ECO:0000256" key="1">
    <source>
        <dbReference type="ARBA" id="ARBA00022612"/>
    </source>
</evidence>
<reference evidence="4 5" key="1">
    <citation type="submission" date="2018-03" db="EMBL/GenBank/DDBJ databases">
        <title>Genome sequence of Lactococcus lactis strain 14B4 from almond drupe.</title>
        <authorList>
            <person name="Tran T.D."/>
            <person name="McGarvey J.A."/>
            <person name="Huynh S."/>
            <person name="Parker C.T."/>
        </authorList>
    </citation>
    <scope>NUCLEOTIDE SEQUENCE [LARGE SCALE GENOMIC DNA]</scope>
    <source>
        <strain evidence="4 5">14B4</strain>
    </source>
</reference>
<name>A0A2Z3KSW5_LACLL</name>
<dbReference type="NCBIfam" id="TIGR01760">
    <property type="entry name" value="tape_meas_TP901"/>
    <property type="match status" value="1"/>
</dbReference>
<feature type="transmembrane region" description="Helical" evidence="2">
    <location>
        <begin position="549"/>
        <end position="568"/>
    </location>
</feature>
<gene>
    <name evidence="4" type="ORF">LL14B4_12615</name>
</gene>
<feature type="transmembrane region" description="Helical" evidence="2">
    <location>
        <begin position="390"/>
        <end position="411"/>
    </location>
</feature>
<keyword evidence="1" id="KW-1188">Viral release from host cell</keyword>
<evidence type="ECO:0000313" key="5">
    <source>
        <dbReference type="Proteomes" id="UP000245919"/>
    </source>
</evidence>
<feature type="transmembrane region" description="Helical" evidence="2">
    <location>
        <begin position="882"/>
        <end position="902"/>
    </location>
</feature>
<keyword evidence="2" id="KW-0812">Transmembrane</keyword>
<dbReference type="InterPro" id="IPR016024">
    <property type="entry name" value="ARM-type_fold"/>
</dbReference>
<dbReference type="SUPFAM" id="SSF48371">
    <property type="entry name" value="ARM repeat"/>
    <property type="match status" value="1"/>
</dbReference>
<accession>A0A2Z3KSW5</accession>
<feature type="transmembrane region" description="Helical" evidence="2">
    <location>
        <begin position="721"/>
        <end position="745"/>
    </location>
</feature>
<organism evidence="4 5">
    <name type="scientific">Lactococcus lactis subsp. lactis</name>
    <name type="common">Streptococcus lactis</name>
    <dbReference type="NCBI Taxonomy" id="1360"/>
    <lineage>
        <taxon>Bacteria</taxon>
        <taxon>Bacillati</taxon>
        <taxon>Bacillota</taxon>
        <taxon>Bacilli</taxon>
        <taxon>Lactobacillales</taxon>
        <taxon>Streptococcaceae</taxon>
        <taxon>Lactococcus</taxon>
    </lineage>
</organism>
<dbReference type="GeneID" id="89634620"/>
<sequence length="1159" mass="118073">MADGIVTIDVLLNDGTVVKGTSDISKALRQMQNDGEGAGKGLKQSLAVGAAMALAQNAIAAVSNGIKAFAKASIGAAADFQQTMNLVKANSGASASEMAKLNQLAKDLGASTKFSANEAAQAILELTKAGITPAQVQAGALKATMDLAAASGMDLGDAANITANALNTFHLQADKASMVANALAGGANASSADVSDLAQSLAQVGPGATTAGLSLNDTVGVLAAFSQNGIKGSDAGTSLKTMLQNLVPQSDKAAAAMENLGLNFTNADGSFKSISEIAGQLHDKLGNLTQAQKTQALQTLFGSDASRAAAILMNEGTAGVNKYIKATEDQTAAQKMADAYMQGFNGTLEQLSGSAETLGMSLGERVLPALTSAMQAVSQFLDLLSKNMDVVESFIVALVAGAAAFAAYAIIDAVTTSIRAFQKANEGATVAQWALNVAMKANWVGILVTAIAALVAGLVYFFTQTQTGQKIVQEAWKAIQSAMSSVVAWYNSTFLPTVQSVMQAFEQYTSKAVTAVVQWFTGTFLPGMSNAWGSFKGFVTEAIQAMRPFVSFISGAVSTAISFLGNLFKSAGSAIGNFHVSAMAVVGVLTSIAVAFLGVSGPIGIVIGLVAKFITAFIQTGSVNGAIQSVVDNIVGMINMVGQLLPQFIQVGTNLIISLINGILAALPQIISVGTQAINSLVQGLTTAIPIVTQVITQVITVLLNALLGALPLIIQGGIQLLNGLVSGLVTAIPLLVTAMTTVITGLTNAITTALPLLITGGITLLNGLISGLVNALPLLINAATQLINGLLQAIIAVLPLLVTAGVTILNGLITGIIQVLPTLISAALQIINALINAIIPLIPLVINAGIQILMALINGLISALPQIISAIVQLITALLNAIVTLLPTILSAGIQIIGALVSGLIKNLPAILSAIGQLMAALLGAIIKLVPTLLSAGVQLISALVRGVLQLMGSLASAGGQLIQGLINALVQKAGQIWSSISGFFTSIPGKISGAFGDLGSIGSNLVDGIIQGVSGAAGRLAESVKDMAKGAVDKVKSFLGIHSPSRKFRDEVGQFIPSGIAVGITANASDATRALADLNQKMMATVTPETALNIGRSGGISKATAIMGRSSGASVSSSTTTKSATIQQTIYVQENPSERELKRQTLNGLQELGYQIG</sequence>
<feature type="transmembrane region" description="Helical" evidence="2">
    <location>
        <begin position="757"/>
        <end position="780"/>
    </location>
</feature>